<dbReference type="KEGG" id="cvn:111104447"/>
<dbReference type="OrthoDB" id="6061368at2759"/>
<keyword evidence="8" id="KW-1185">Reference proteome</keyword>
<dbReference type="RefSeq" id="XP_022294117.1">
    <property type="nucleotide sequence ID" value="XM_022438409.1"/>
</dbReference>
<evidence type="ECO:0000256" key="5">
    <source>
        <dbReference type="ARBA" id="ARBA00022833"/>
    </source>
</evidence>
<feature type="domain" description="Alpha-carbonic anhydrase" evidence="7">
    <location>
        <begin position="46"/>
        <end position="360"/>
    </location>
</feature>
<dbReference type="Gene3D" id="3.10.200.10">
    <property type="entry name" value="Alpha carbonic anhydrase"/>
    <property type="match status" value="1"/>
</dbReference>
<dbReference type="GO" id="GO:0008270">
    <property type="term" value="F:zinc ion binding"/>
    <property type="evidence" value="ECO:0007669"/>
    <property type="project" value="UniProtKB-UniRule"/>
</dbReference>
<dbReference type="AlphaFoldDB" id="A0A8B8ATW9"/>
<dbReference type="SUPFAM" id="SSF51069">
    <property type="entry name" value="Carbonic anhydrase"/>
    <property type="match status" value="1"/>
</dbReference>
<evidence type="ECO:0000256" key="1">
    <source>
        <dbReference type="ARBA" id="ARBA00004613"/>
    </source>
</evidence>
<dbReference type="RefSeq" id="XP_022294118.1">
    <property type="nucleotide sequence ID" value="XM_022438410.1"/>
</dbReference>
<reference evidence="9 10" key="1">
    <citation type="submission" date="2025-04" db="UniProtKB">
        <authorList>
            <consortium name="RefSeq"/>
        </authorList>
    </citation>
    <scope>IDENTIFICATION</scope>
    <source>
        <tissue evidence="9 10">Whole sample</tissue>
    </source>
</reference>
<keyword evidence="4 6" id="KW-0479">Metal-binding</keyword>
<dbReference type="PROSITE" id="PS51144">
    <property type="entry name" value="ALPHA_CA_2"/>
    <property type="match status" value="1"/>
</dbReference>
<comment type="catalytic activity">
    <reaction evidence="6">
        <text>hydrogencarbonate + H(+) = CO2 + H2O</text>
        <dbReference type="Rhea" id="RHEA:10748"/>
        <dbReference type="ChEBI" id="CHEBI:15377"/>
        <dbReference type="ChEBI" id="CHEBI:15378"/>
        <dbReference type="ChEBI" id="CHEBI:16526"/>
        <dbReference type="ChEBI" id="CHEBI:17544"/>
        <dbReference type="EC" id="4.2.1.1"/>
    </reaction>
</comment>
<dbReference type="GO" id="GO:0006730">
    <property type="term" value="P:one-carbon metabolic process"/>
    <property type="evidence" value="ECO:0007669"/>
    <property type="project" value="TreeGrafter"/>
</dbReference>
<dbReference type="InterPro" id="IPR001148">
    <property type="entry name" value="CA_dom"/>
</dbReference>
<dbReference type="Pfam" id="PF00194">
    <property type="entry name" value="Carb_anhydrase"/>
    <property type="match status" value="2"/>
</dbReference>
<feature type="chain" id="PRO_5044519735" description="Carbonic anhydrase" evidence="6">
    <location>
        <begin position="22"/>
        <end position="387"/>
    </location>
</feature>
<dbReference type="EC" id="4.2.1.1" evidence="6"/>
<evidence type="ECO:0000259" key="7">
    <source>
        <dbReference type="PROSITE" id="PS51144"/>
    </source>
</evidence>
<dbReference type="GO" id="GO:0005576">
    <property type="term" value="C:extracellular region"/>
    <property type="evidence" value="ECO:0007669"/>
    <property type="project" value="UniProtKB-SubCell"/>
</dbReference>
<keyword evidence="3" id="KW-0964">Secreted</keyword>
<evidence type="ECO:0000256" key="4">
    <source>
        <dbReference type="ARBA" id="ARBA00022723"/>
    </source>
</evidence>
<dbReference type="GeneID" id="111104447"/>
<organism evidence="8 10">
    <name type="scientific">Crassostrea virginica</name>
    <name type="common">Eastern oyster</name>
    <dbReference type="NCBI Taxonomy" id="6565"/>
    <lineage>
        <taxon>Eukaryota</taxon>
        <taxon>Metazoa</taxon>
        <taxon>Spiralia</taxon>
        <taxon>Lophotrochozoa</taxon>
        <taxon>Mollusca</taxon>
        <taxon>Bivalvia</taxon>
        <taxon>Autobranchia</taxon>
        <taxon>Pteriomorphia</taxon>
        <taxon>Ostreida</taxon>
        <taxon>Ostreoidea</taxon>
        <taxon>Ostreidae</taxon>
        <taxon>Crassostrea</taxon>
    </lineage>
</organism>
<gene>
    <name evidence="9 10" type="primary">LOC111104447</name>
</gene>
<dbReference type="SMART" id="SM01057">
    <property type="entry name" value="Carb_anhydrase"/>
    <property type="match status" value="1"/>
</dbReference>
<dbReference type="CDD" id="cd00326">
    <property type="entry name" value="alpha_CA"/>
    <property type="match status" value="1"/>
</dbReference>
<comment type="similarity">
    <text evidence="2 6">Belongs to the alpha-carbonic anhydrase family.</text>
</comment>
<name>A0A8B8ATW9_CRAVI</name>
<comment type="cofactor">
    <cofactor evidence="6">
        <name>Zn(2+)</name>
        <dbReference type="ChEBI" id="CHEBI:29105"/>
    </cofactor>
</comment>
<comment type="function">
    <text evidence="6">Reversible hydration of carbon dioxide.</text>
</comment>
<evidence type="ECO:0000313" key="9">
    <source>
        <dbReference type="RefSeq" id="XP_022294117.1"/>
    </source>
</evidence>
<evidence type="ECO:0000256" key="3">
    <source>
        <dbReference type="ARBA" id="ARBA00022525"/>
    </source>
</evidence>
<protein>
    <recommendedName>
        <fullName evidence="6">Carbonic anhydrase</fullName>
        <ecNumber evidence="6">4.2.1.1</ecNumber>
    </recommendedName>
</protein>
<proteinExistence type="inferred from homology"/>
<dbReference type="PANTHER" id="PTHR18952:SF208">
    <property type="entry name" value="CARBONIC ANHYDRASE XA-RELATED"/>
    <property type="match status" value="1"/>
</dbReference>
<keyword evidence="6" id="KW-0732">Signal</keyword>
<evidence type="ECO:0000256" key="2">
    <source>
        <dbReference type="ARBA" id="ARBA00010718"/>
    </source>
</evidence>
<sequence>MDRQCFPCLLTLLSVLSGGLGTSIYSRNMYRNRHTDTCRGEVCDLAHFSYNRDSCQGPNFWDRVTSCWGNCSSIRQSPININTRDTIYRPFGGLKFLDLCGRISAKIRNNGHSPHFMADDRTTVKLGNVPYRGNAGFAFHEVHIHLGKSESRGSEHSVDNRFYPMEAHLVFFDDQFENIEDAQSVPGGLAVIAVMVEIEEDSMFSSRNTGIFKSPFFSTRRRFQRQKRHAFWRGPSCADTSVCRPRTAKRLSRLMEKYYRIIKNHKPERNPEIIENSYVEVTEKLSLSDVLPYDWSFYTYQGSLTTPPCFETVQWLVMRCPIKVTRKAYEALSKVSDVHGNSLKRFGIRRPVQRGIIDHPTVDVERNFRCEFPGNRQTLCPINTDEF</sequence>
<dbReference type="Proteomes" id="UP000694844">
    <property type="component" value="Chromosome 7"/>
</dbReference>
<feature type="signal peptide" evidence="6">
    <location>
        <begin position="1"/>
        <end position="21"/>
    </location>
</feature>
<keyword evidence="6" id="KW-0456">Lyase</keyword>
<evidence type="ECO:0000313" key="10">
    <source>
        <dbReference type="RefSeq" id="XP_022294118.1"/>
    </source>
</evidence>
<evidence type="ECO:0000313" key="8">
    <source>
        <dbReference type="Proteomes" id="UP000694844"/>
    </source>
</evidence>
<comment type="subcellular location">
    <subcellularLocation>
        <location evidence="1">Secreted</location>
    </subcellularLocation>
</comment>
<dbReference type="InterPro" id="IPR036398">
    <property type="entry name" value="CA_dom_sf"/>
</dbReference>
<dbReference type="InterPro" id="IPR018338">
    <property type="entry name" value="Carbonic_anhydrase_a-class_CS"/>
</dbReference>
<dbReference type="GO" id="GO:0004089">
    <property type="term" value="F:carbonate dehydratase activity"/>
    <property type="evidence" value="ECO:0007669"/>
    <property type="project" value="UniProtKB-UniRule"/>
</dbReference>
<dbReference type="InterPro" id="IPR023561">
    <property type="entry name" value="Carbonic_anhydrase_a-class"/>
</dbReference>
<dbReference type="PROSITE" id="PS00162">
    <property type="entry name" value="ALPHA_CA_1"/>
    <property type="match status" value="1"/>
</dbReference>
<evidence type="ECO:0000256" key="6">
    <source>
        <dbReference type="RuleBase" id="RU367011"/>
    </source>
</evidence>
<keyword evidence="5 6" id="KW-0862">Zinc</keyword>
<dbReference type="PANTHER" id="PTHR18952">
    <property type="entry name" value="CARBONIC ANHYDRASE"/>
    <property type="match status" value="1"/>
</dbReference>
<accession>A0A8B8ATW9</accession>